<evidence type="ECO:0000313" key="8">
    <source>
        <dbReference type="EMBL" id="NEV64081.1"/>
    </source>
</evidence>
<evidence type="ECO:0000256" key="6">
    <source>
        <dbReference type="ARBA" id="ARBA00023136"/>
    </source>
</evidence>
<evidence type="ECO:0000256" key="1">
    <source>
        <dbReference type="ARBA" id="ARBA00004651"/>
    </source>
</evidence>
<keyword evidence="6 7" id="KW-0472">Membrane</keyword>
<dbReference type="EMBL" id="JAAIJQ010000073">
    <property type="protein sequence ID" value="NEV64081.1"/>
    <property type="molecule type" value="Genomic_DNA"/>
</dbReference>
<dbReference type="InterPro" id="IPR002758">
    <property type="entry name" value="Cation_antiport_E"/>
</dbReference>
<dbReference type="Pfam" id="PF01899">
    <property type="entry name" value="MNHE"/>
    <property type="match status" value="1"/>
</dbReference>
<dbReference type="AlphaFoldDB" id="A0A6M0K495"/>
<reference evidence="8 9" key="1">
    <citation type="submission" date="2020-02" db="EMBL/GenBank/DDBJ databases">
        <title>Genome sequences of Thiorhodococcus mannitoliphagus and Thiorhodococcus minor, purple sulfur photosynthetic bacteria in the gammaproteobacterial family, Chromatiaceae.</title>
        <authorList>
            <person name="Aviles F.A."/>
            <person name="Meyer T.E."/>
            <person name="Kyndt J.A."/>
        </authorList>
    </citation>
    <scope>NUCLEOTIDE SEQUENCE [LARGE SCALE GENOMIC DNA]</scope>
    <source>
        <strain evidence="8 9">DSM 11518</strain>
    </source>
</reference>
<sequence>MYQSDKLKNRGRHVVVLFLTLMLFWVILVDTLAPDSLLAGAMVSLGIALLYRNGLSFFTELRPTPRALLAGLLSYGYFFRELVRSNFRLAAIVLSPDLPLDPGIIRVRTRLKSRMGRLMLANSISLTPGTLTVEVNGEWLYVHCMTVGTTDMEALTASISSASSGVTAAAASRRV</sequence>
<dbReference type="Proteomes" id="UP000483379">
    <property type="component" value="Unassembled WGS sequence"/>
</dbReference>
<comment type="similarity">
    <text evidence="2">Belongs to the CPA3 antiporters (TC 2.A.63) subunit E family.</text>
</comment>
<evidence type="ECO:0000256" key="5">
    <source>
        <dbReference type="ARBA" id="ARBA00022989"/>
    </source>
</evidence>
<evidence type="ECO:0000256" key="7">
    <source>
        <dbReference type="SAM" id="Phobius"/>
    </source>
</evidence>
<feature type="transmembrane region" description="Helical" evidence="7">
    <location>
        <begin position="38"/>
        <end position="58"/>
    </location>
</feature>
<dbReference type="GO" id="GO:0008324">
    <property type="term" value="F:monoatomic cation transmembrane transporter activity"/>
    <property type="evidence" value="ECO:0007669"/>
    <property type="project" value="InterPro"/>
</dbReference>
<proteinExistence type="inferred from homology"/>
<keyword evidence="9" id="KW-1185">Reference proteome</keyword>
<comment type="caution">
    <text evidence="8">The sequence shown here is derived from an EMBL/GenBank/DDBJ whole genome shotgun (WGS) entry which is preliminary data.</text>
</comment>
<gene>
    <name evidence="8" type="ORF">G3446_19700</name>
</gene>
<protein>
    <submittedName>
        <fullName evidence="8">Na+/H+ antiporter subunit E</fullName>
    </submittedName>
</protein>
<evidence type="ECO:0000256" key="2">
    <source>
        <dbReference type="ARBA" id="ARBA00006228"/>
    </source>
</evidence>
<dbReference type="PANTHER" id="PTHR34584:SF1">
    <property type="entry name" value="NA(+)_H(+) ANTIPORTER SUBUNIT E1"/>
    <property type="match status" value="1"/>
</dbReference>
<dbReference type="PANTHER" id="PTHR34584">
    <property type="entry name" value="NA(+)/H(+) ANTIPORTER SUBUNIT E1"/>
    <property type="match status" value="1"/>
</dbReference>
<organism evidence="8 9">
    <name type="scientific">Thiorhodococcus minor</name>
    <dbReference type="NCBI Taxonomy" id="57489"/>
    <lineage>
        <taxon>Bacteria</taxon>
        <taxon>Pseudomonadati</taxon>
        <taxon>Pseudomonadota</taxon>
        <taxon>Gammaproteobacteria</taxon>
        <taxon>Chromatiales</taxon>
        <taxon>Chromatiaceae</taxon>
        <taxon>Thiorhodococcus</taxon>
    </lineage>
</organism>
<dbReference type="RefSeq" id="WP_164454615.1">
    <property type="nucleotide sequence ID" value="NZ_JAAIJQ010000073.1"/>
</dbReference>
<keyword evidence="3" id="KW-1003">Cell membrane</keyword>
<evidence type="ECO:0000256" key="4">
    <source>
        <dbReference type="ARBA" id="ARBA00022692"/>
    </source>
</evidence>
<comment type="subcellular location">
    <subcellularLocation>
        <location evidence="1">Cell membrane</location>
        <topology evidence="1">Multi-pass membrane protein</topology>
    </subcellularLocation>
</comment>
<feature type="transmembrane region" description="Helical" evidence="7">
    <location>
        <begin position="12"/>
        <end position="32"/>
    </location>
</feature>
<dbReference type="PIRSF" id="PIRSF019239">
    <property type="entry name" value="MrpE"/>
    <property type="match status" value="1"/>
</dbReference>
<name>A0A6M0K495_9GAMM</name>
<keyword evidence="5 7" id="KW-1133">Transmembrane helix</keyword>
<keyword evidence="4 7" id="KW-0812">Transmembrane</keyword>
<accession>A0A6M0K495</accession>
<evidence type="ECO:0000256" key="3">
    <source>
        <dbReference type="ARBA" id="ARBA00022475"/>
    </source>
</evidence>
<dbReference type="GO" id="GO:0005886">
    <property type="term" value="C:plasma membrane"/>
    <property type="evidence" value="ECO:0007669"/>
    <property type="project" value="UniProtKB-SubCell"/>
</dbReference>
<evidence type="ECO:0000313" key="9">
    <source>
        <dbReference type="Proteomes" id="UP000483379"/>
    </source>
</evidence>